<evidence type="ECO:0000313" key="2">
    <source>
        <dbReference type="Proteomes" id="UP000593560"/>
    </source>
</evidence>
<protein>
    <submittedName>
        <fullName evidence="1">Uncharacterized protein</fullName>
    </submittedName>
</protein>
<comment type="caution">
    <text evidence="1">The sequence shown here is derived from an EMBL/GenBank/DDBJ whole genome shotgun (WGS) entry which is preliminary data.</text>
</comment>
<keyword evidence="2" id="KW-1185">Reference proteome</keyword>
<gene>
    <name evidence="1" type="ORF">Gohar_002946</name>
</gene>
<sequence>MLVFITAMTPFCFQRL</sequence>
<dbReference type="AlphaFoldDB" id="A0A7J9HMF0"/>
<accession>A0A7J9HMF0</accession>
<evidence type="ECO:0000313" key="1">
    <source>
        <dbReference type="EMBL" id="MBA0811007.1"/>
    </source>
</evidence>
<dbReference type="EMBL" id="JABFAD010000010">
    <property type="protein sequence ID" value="MBA0811007.1"/>
    <property type="molecule type" value="Genomic_DNA"/>
</dbReference>
<organism evidence="1 2">
    <name type="scientific">Gossypium harknessii</name>
    <dbReference type="NCBI Taxonomy" id="34285"/>
    <lineage>
        <taxon>Eukaryota</taxon>
        <taxon>Viridiplantae</taxon>
        <taxon>Streptophyta</taxon>
        <taxon>Embryophyta</taxon>
        <taxon>Tracheophyta</taxon>
        <taxon>Spermatophyta</taxon>
        <taxon>Magnoliopsida</taxon>
        <taxon>eudicotyledons</taxon>
        <taxon>Gunneridae</taxon>
        <taxon>Pentapetalae</taxon>
        <taxon>rosids</taxon>
        <taxon>malvids</taxon>
        <taxon>Malvales</taxon>
        <taxon>Malvaceae</taxon>
        <taxon>Malvoideae</taxon>
        <taxon>Gossypium</taxon>
    </lineage>
</organism>
<reference evidence="1 2" key="1">
    <citation type="journal article" date="2019" name="Genome Biol. Evol.">
        <title>Insights into the evolution of the New World diploid cottons (Gossypium, subgenus Houzingenia) based on genome sequencing.</title>
        <authorList>
            <person name="Grover C.E."/>
            <person name="Arick M.A. 2nd"/>
            <person name="Thrash A."/>
            <person name="Conover J.L."/>
            <person name="Sanders W.S."/>
            <person name="Peterson D.G."/>
            <person name="Frelichowski J.E."/>
            <person name="Scheffler J.A."/>
            <person name="Scheffler B.E."/>
            <person name="Wendel J.F."/>
        </authorList>
    </citation>
    <scope>NUCLEOTIDE SEQUENCE [LARGE SCALE GENOMIC DNA]</scope>
    <source>
        <strain evidence="1">0</strain>
        <tissue evidence="1">Leaf</tissue>
    </source>
</reference>
<name>A0A7J9HMF0_9ROSI</name>
<proteinExistence type="predicted"/>
<dbReference type="Proteomes" id="UP000593560">
    <property type="component" value="Unassembled WGS sequence"/>
</dbReference>